<evidence type="ECO:0000256" key="6">
    <source>
        <dbReference type="RuleBase" id="RU368066"/>
    </source>
</evidence>
<comment type="caution">
    <text evidence="8">The sequence shown here is derived from an EMBL/GenBank/DDBJ whole genome shotgun (WGS) entry which is preliminary data.</text>
</comment>
<evidence type="ECO:0000256" key="7">
    <source>
        <dbReference type="SAM" id="MobiDB-lite"/>
    </source>
</evidence>
<feature type="transmembrane region" description="Helical" evidence="6">
    <location>
        <begin position="237"/>
        <end position="259"/>
    </location>
</feature>
<feature type="transmembrane region" description="Helical" evidence="6">
    <location>
        <begin position="291"/>
        <end position="314"/>
    </location>
</feature>
<proteinExistence type="inferred from homology"/>
<dbReference type="GO" id="GO:0005886">
    <property type="term" value="C:plasma membrane"/>
    <property type="evidence" value="ECO:0007669"/>
    <property type="project" value="UniProtKB-SubCell"/>
</dbReference>
<keyword evidence="5 6" id="KW-0472">Membrane</keyword>
<feature type="transmembrane region" description="Helical" evidence="6">
    <location>
        <begin position="47"/>
        <end position="67"/>
    </location>
</feature>
<comment type="subcellular location">
    <subcellularLocation>
        <location evidence="6">Cell membrane</location>
        <topology evidence="6">Multi-pass membrane protein</topology>
    </subcellularLocation>
    <subcellularLocation>
        <location evidence="1">Membrane</location>
        <topology evidence="1">Multi-pass membrane protein</topology>
    </subcellularLocation>
</comment>
<keyword evidence="9" id="KW-1185">Reference proteome</keyword>
<evidence type="ECO:0000256" key="1">
    <source>
        <dbReference type="ARBA" id="ARBA00004141"/>
    </source>
</evidence>
<feature type="transmembrane region" description="Helical" evidence="6">
    <location>
        <begin position="326"/>
        <end position="359"/>
    </location>
</feature>
<dbReference type="AlphaFoldDB" id="A0AA38IWC8"/>
<feature type="transmembrane region" description="Helical" evidence="6">
    <location>
        <begin position="266"/>
        <end position="285"/>
    </location>
</feature>
<gene>
    <name evidence="8" type="ORF">Zmor_004618</name>
</gene>
<dbReference type="PANTHER" id="PTHR12385:SF96">
    <property type="entry name" value="CHOLINE TRANSPORTER-LIKE PROTEIN"/>
    <property type="match status" value="1"/>
</dbReference>
<evidence type="ECO:0000256" key="4">
    <source>
        <dbReference type="ARBA" id="ARBA00022989"/>
    </source>
</evidence>
<evidence type="ECO:0000313" key="8">
    <source>
        <dbReference type="EMBL" id="KAJ3660149.1"/>
    </source>
</evidence>
<comment type="function">
    <text evidence="6">Choline transporter.</text>
</comment>
<feature type="transmembrane region" description="Helical" evidence="6">
    <location>
        <begin position="371"/>
        <end position="400"/>
    </location>
</feature>
<organism evidence="8 9">
    <name type="scientific">Zophobas morio</name>
    <dbReference type="NCBI Taxonomy" id="2755281"/>
    <lineage>
        <taxon>Eukaryota</taxon>
        <taxon>Metazoa</taxon>
        <taxon>Ecdysozoa</taxon>
        <taxon>Arthropoda</taxon>
        <taxon>Hexapoda</taxon>
        <taxon>Insecta</taxon>
        <taxon>Pterygota</taxon>
        <taxon>Neoptera</taxon>
        <taxon>Endopterygota</taxon>
        <taxon>Coleoptera</taxon>
        <taxon>Polyphaga</taxon>
        <taxon>Cucujiformia</taxon>
        <taxon>Tenebrionidae</taxon>
        <taxon>Zophobas</taxon>
    </lineage>
</organism>
<feature type="transmembrane region" description="Helical" evidence="6">
    <location>
        <begin position="508"/>
        <end position="529"/>
    </location>
</feature>
<evidence type="ECO:0000256" key="3">
    <source>
        <dbReference type="ARBA" id="ARBA00022692"/>
    </source>
</evidence>
<feature type="compositionally biased region" description="Basic and acidic residues" evidence="7">
    <location>
        <begin position="583"/>
        <end position="595"/>
    </location>
</feature>
<evidence type="ECO:0000313" key="9">
    <source>
        <dbReference type="Proteomes" id="UP001168821"/>
    </source>
</evidence>
<dbReference type="EMBL" id="JALNTZ010000002">
    <property type="protein sequence ID" value="KAJ3660149.1"/>
    <property type="molecule type" value="Genomic_DNA"/>
</dbReference>
<dbReference type="InterPro" id="IPR007603">
    <property type="entry name" value="Choline_transptr-like"/>
</dbReference>
<reference evidence="8" key="1">
    <citation type="journal article" date="2023" name="G3 (Bethesda)">
        <title>Whole genome assemblies of Zophobas morio and Tenebrio molitor.</title>
        <authorList>
            <person name="Kaur S."/>
            <person name="Stinson S.A."/>
            <person name="diCenzo G.C."/>
        </authorList>
    </citation>
    <scope>NUCLEOTIDE SEQUENCE</scope>
    <source>
        <strain evidence="8">QUZm001</strain>
    </source>
</reference>
<feature type="transmembrane region" description="Helical" evidence="6">
    <location>
        <begin position="208"/>
        <end position="231"/>
    </location>
</feature>
<comment type="similarity">
    <text evidence="2 6">Belongs to the CTL (choline transporter-like) family.</text>
</comment>
<protein>
    <recommendedName>
        <fullName evidence="6">Choline transporter-like protein</fullName>
    </recommendedName>
</protein>
<evidence type="ECO:0000256" key="2">
    <source>
        <dbReference type="ARBA" id="ARBA00007168"/>
    </source>
</evidence>
<dbReference type="GO" id="GO:0022857">
    <property type="term" value="F:transmembrane transporter activity"/>
    <property type="evidence" value="ECO:0007669"/>
    <property type="project" value="UniProtKB-UniRule"/>
</dbReference>
<keyword evidence="3 6" id="KW-0812">Transmembrane</keyword>
<accession>A0AA38IWC8</accession>
<evidence type="ECO:0000256" key="5">
    <source>
        <dbReference type="ARBA" id="ARBA00023136"/>
    </source>
</evidence>
<name>A0AA38IWC8_9CUCU</name>
<sequence>MASLVRDRTDPEFKKVPPLPLAVFKNISPTDYLYLPEIPENRSCTNVFFLFPAALLVFGWLGFSIYMTQILNVNRFLYGEDGCGNICGIDNVEVTREGCEAKDYTDYPIAWYQDSDCVHSCEEEDRVIIFNRCMDANKITRHLANFLTTRGKIRRYVAIRNDLDHETFTYVAFHIIFENVLNILLIILVTLIFCFLLLVGLRYCTACTFWTFIVLLGLVLGSLTLLSWYAFTVGGGLSQLLLGVIFTTFLIFYFVFLWYLFKSSRYLLVIAIFEEAMLAIFKIPLSMFAPIMSLLFLFGVVYGLSFYMIMVLLSQTPENNTQVISAIYMLVSIAATYFLHALVNGCQCMVVAGCVASYYFARDKTSVGNGVFFTSIYVMTVYHLGTICAAALIMTILAIIRYTIEALAREAEDHDETTTQVIFEMLTCCCNVVEEIVEYIAKKAYIMTAIHGKGLLESGKRGMRLIWHFLLDTIFIDCVAHCTLFIASCFIFFTVLAIAVALLLYLEYLMKIILFPTAMLIGLTIYYIVTMINVAIETIFLCMCEDMLLNDGSLQKPYYMTQHLAELKTLFLTLAQEAQQLREEHRVERQRHNQDEYENGQPPYQYPNQYQQGQQPNQYPNPYQQGQPQYQYPNQYQQGQPPYQNQYRR</sequence>
<feature type="region of interest" description="Disordered" evidence="7">
    <location>
        <begin position="583"/>
        <end position="649"/>
    </location>
</feature>
<feature type="transmembrane region" description="Helical" evidence="6">
    <location>
        <begin position="469"/>
        <end position="502"/>
    </location>
</feature>
<dbReference type="PANTHER" id="PTHR12385">
    <property type="entry name" value="CHOLINE TRANSPORTER-LIKE (SLC FAMILY 44)"/>
    <property type="match status" value="1"/>
</dbReference>
<feature type="compositionally biased region" description="Low complexity" evidence="7">
    <location>
        <begin position="599"/>
        <end position="649"/>
    </location>
</feature>
<keyword evidence="4 6" id="KW-1133">Transmembrane helix</keyword>
<dbReference type="Proteomes" id="UP001168821">
    <property type="component" value="Unassembled WGS sequence"/>
</dbReference>
<feature type="transmembrane region" description="Helical" evidence="6">
    <location>
        <begin position="180"/>
        <end position="201"/>
    </location>
</feature>
<dbReference type="Pfam" id="PF04515">
    <property type="entry name" value="Choline_transpo"/>
    <property type="match status" value="1"/>
</dbReference>